<feature type="active site" description="Proton acceptor" evidence="5">
    <location>
        <position position="62"/>
    </location>
</feature>
<keyword evidence="9" id="KW-1185">Reference proteome</keyword>
<comment type="catalytic activity">
    <reaction evidence="1 7">
        <text>dTDP-4-dehydro-6-deoxy-alpha-D-glucose = dTDP-4-dehydro-beta-L-rhamnose</text>
        <dbReference type="Rhea" id="RHEA:16969"/>
        <dbReference type="ChEBI" id="CHEBI:57649"/>
        <dbReference type="ChEBI" id="CHEBI:62830"/>
        <dbReference type="EC" id="5.1.3.13"/>
    </reaction>
</comment>
<dbReference type="GO" id="GO:0005829">
    <property type="term" value="C:cytosol"/>
    <property type="evidence" value="ECO:0007669"/>
    <property type="project" value="TreeGrafter"/>
</dbReference>
<organism evidence="8 9">
    <name type="scientific">Sphingomonas lenta</name>
    <dbReference type="NCBI Taxonomy" id="1141887"/>
    <lineage>
        <taxon>Bacteria</taxon>
        <taxon>Pseudomonadati</taxon>
        <taxon>Pseudomonadota</taxon>
        <taxon>Alphaproteobacteria</taxon>
        <taxon>Sphingomonadales</taxon>
        <taxon>Sphingomonadaceae</taxon>
        <taxon>Sphingomonas</taxon>
    </lineage>
</organism>
<comment type="function">
    <text evidence="2 7">Catalyzes the epimerization of the C3' and C5'positions of dTDP-6-deoxy-D-xylo-4-hexulose, forming dTDP-6-deoxy-L-lyxo-4-hexulose.</text>
</comment>
<dbReference type="GO" id="GO:0019305">
    <property type="term" value="P:dTDP-rhamnose biosynthetic process"/>
    <property type="evidence" value="ECO:0007669"/>
    <property type="project" value="UniProtKB-UniRule"/>
</dbReference>
<evidence type="ECO:0000256" key="2">
    <source>
        <dbReference type="ARBA" id="ARBA00001997"/>
    </source>
</evidence>
<dbReference type="InterPro" id="IPR014710">
    <property type="entry name" value="RmlC-like_jellyroll"/>
</dbReference>
<accession>A0A2A2SAY2</accession>
<evidence type="ECO:0000256" key="5">
    <source>
        <dbReference type="PIRSR" id="PIRSR600888-1"/>
    </source>
</evidence>
<proteinExistence type="inferred from homology"/>
<evidence type="ECO:0000256" key="3">
    <source>
        <dbReference type="ARBA" id="ARBA00012098"/>
    </source>
</evidence>
<comment type="similarity">
    <text evidence="7">Belongs to the dTDP-4-dehydrorhamnose 3,5-epimerase family.</text>
</comment>
<comment type="subunit">
    <text evidence="7">Homodimer.</text>
</comment>
<evidence type="ECO:0000313" key="8">
    <source>
        <dbReference type="EMBL" id="PAX06409.1"/>
    </source>
</evidence>
<dbReference type="EC" id="5.1.3.13" evidence="3 7"/>
<dbReference type="Pfam" id="PF00908">
    <property type="entry name" value="dTDP_sugar_isom"/>
    <property type="match status" value="1"/>
</dbReference>
<feature type="active site" description="Proton donor" evidence="5">
    <location>
        <position position="132"/>
    </location>
</feature>
<feature type="site" description="Participates in a stacking interaction with the thymidine ring of dTDP-4-oxo-6-deoxyglucose" evidence="6">
    <location>
        <position position="138"/>
    </location>
</feature>
<gene>
    <name evidence="8" type="primary">rfbC</name>
    <name evidence="8" type="ORF">CKY28_17595</name>
</gene>
<sequence length="188" mass="20775">MKFLPTELTDAWIVELEPRGDERGSFARSFSRDEFGERGLVGDYLQANVSASRRKGTVRGLHFQRAPHTEAKLVRCVRGAILDVIVDLRGGSPTYLRHEGFELSAGNGRQLYVPPGFAHGFQSLTDDVEITYLVSAAYAPEAEGGVRYDDPMLGIDWPLPVTVVSNKDASWPLIGGWAAPTFFYRTKG</sequence>
<reference evidence="9" key="1">
    <citation type="submission" date="2017-09" db="EMBL/GenBank/DDBJ databases">
        <authorList>
            <person name="Feng G."/>
            <person name="Zhu H."/>
        </authorList>
    </citation>
    <scope>NUCLEOTIDE SEQUENCE [LARGE SCALE GENOMIC DNA]</scope>
    <source>
        <strain evidence="9">1PNM-20</strain>
    </source>
</reference>
<name>A0A2A2SAY2_9SPHN</name>
<evidence type="ECO:0000256" key="4">
    <source>
        <dbReference type="ARBA" id="ARBA00019595"/>
    </source>
</evidence>
<dbReference type="GO" id="GO:0000271">
    <property type="term" value="P:polysaccharide biosynthetic process"/>
    <property type="evidence" value="ECO:0007669"/>
    <property type="project" value="TreeGrafter"/>
</dbReference>
<dbReference type="PANTHER" id="PTHR21047">
    <property type="entry name" value="DTDP-6-DEOXY-D-GLUCOSE-3,5 EPIMERASE"/>
    <property type="match status" value="1"/>
</dbReference>
<dbReference type="EMBL" id="NSLI01000007">
    <property type="protein sequence ID" value="PAX06409.1"/>
    <property type="molecule type" value="Genomic_DNA"/>
</dbReference>
<dbReference type="OrthoDB" id="9800680at2"/>
<dbReference type="InterPro" id="IPR000888">
    <property type="entry name" value="RmlC-like"/>
</dbReference>
<dbReference type="Proteomes" id="UP000218151">
    <property type="component" value="Unassembled WGS sequence"/>
</dbReference>
<dbReference type="SUPFAM" id="SSF51182">
    <property type="entry name" value="RmlC-like cupins"/>
    <property type="match status" value="1"/>
</dbReference>
<dbReference type="AlphaFoldDB" id="A0A2A2SAY2"/>
<keyword evidence="7" id="KW-0413">Isomerase</keyword>
<dbReference type="Gene3D" id="2.60.120.10">
    <property type="entry name" value="Jelly Rolls"/>
    <property type="match status" value="1"/>
</dbReference>
<dbReference type="CDD" id="cd00438">
    <property type="entry name" value="cupin_RmlC"/>
    <property type="match status" value="1"/>
</dbReference>
<evidence type="ECO:0000313" key="9">
    <source>
        <dbReference type="Proteomes" id="UP000218151"/>
    </source>
</evidence>
<dbReference type="NCBIfam" id="TIGR01221">
    <property type="entry name" value="rmlC"/>
    <property type="match status" value="1"/>
</dbReference>
<dbReference type="PANTHER" id="PTHR21047:SF2">
    <property type="entry name" value="THYMIDINE DIPHOSPHO-4-KETO-RHAMNOSE 3,5-EPIMERASE"/>
    <property type="match status" value="1"/>
</dbReference>
<dbReference type="GO" id="GO:0008830">
    <property type="term" value="F:dTDP-4-dehydrorhamnose 3,5-epimerase activity"/>
    <property type="evidence" value="ECO:0007669"/>
    <property type="project" value="UniProtKB-UniRule"/>
</dbReference>
<comment type="pathway">
    <text evidence="7">Carbohydrate biosynthesis; dTDP-L-rhamnose biosynthesis.</text>
</comment>
<dbReference type="InterPro" id="IPR011051">
    <property type="entry name" value="RmlC_Cupin_sf"/>
</dbReference>
<evidence type="ECO:0000256" key="7">
    <source>
        <dbReference type="RuleBase" id="RU364069"/>
    </source>
</evidence>
<protein>
    <recommendedName>
        <fullName evidence="4 7">dTDP-4-dehydrorhamnose 3,5-epimerase</fullName>
        <ecNumber evidence="3 7">5.1.3.13</ecNumber>
    </recommendedName>
    <alternativeName>
        <fullName evidence="7">Thymidine diphospho-4-keto-rhamnose 3,5-epimerase</fullName>
    </alternativeName>
</protein>
<comment type="caution">
    <text evidence="8">The sequence shown here is derived from an EMBL/GenBank/DDBJ whole genome shotgun (WGS) entry which is preliminary data.</text>
</comment>
<evidence type="ECO:0000256" key="6">
    <source>
        <dbReference type="PIRSR" id="PIRSR600888-3"/>
    </source>
</evidence>
<dbReference type="UniPathway" id="UPA00124"/>
<evidence type="ECO:0000256" key="1">
    <source>
        <dbReference type="ARBA" id="ARBA00001298"/>
    </source>
</evidence>
<dbReference type="RefSeq" id="WP_095999700.1">
    <property type="nucleotide sequence ID" value="NZ_NSLI01000007.1"/>
</dbReference>